<dbReference type="SUPFAM" id="SSF82693">
    <property type="entry name" value="Multidrug efflux transporter AcrB pore domain, PN1, PN2, PC1 and PC2 subdomains"/>
    <property type="match status" value="3"/>
</dbReference>
<evidence type="ECO:0000313" key="2">
    <source>
        <dbReference type="EMBL" id="SHG54967.1"/>
    </source>
</evidence>
<dbReference type="Proteomes" id="UP000243255">
    <property type="component" value="Unassembled WGS sequence"/>
</dbReference>
<reference evidence="3" key="1">
    <citation type="submission" date="2016-11" db="EMBL/GenBank/DDBJ databases">
        <authorList>
            <person name="Varghese N."/>
            <person name="Submissions S."/>
        </authorList>
    </citation>
    <scope>NUCLEOTIDE SEQUENCE [LARGE SCALE GENOMIC DNA]</scope>
    <source>
        <strain evidence="3">DSM 2635</strain>
    </source>
</reference>
<accession>A0A1M5KQA1</accession>
<dbReference type="Gene3D" id="3.30.70.1320">
    <property type="entry name" value="Multidrug efflux transporter AcrB pore domain like"/>
    <property type="match status" value="1"/>
</dbReference>
<dbReference type="RefSeq" id="WP_073123868.1">
    <property type="nucleotide sequence ID" value="NZ_BAABCH010000103.1"/>
</dbReference>
<dbReference type="Gene3D" id="3.30.70.1440">
    <property type="entry name" value="Multidrug efflux transporter AcrB pore domain"/>
    <property type="match status" value="1"/>
</dbReference>
<dbReference type="InterPro" id="IPR001036">
    <property type="entry name" value="Acrflvin-R"/>
</dbReference>
<dbReference type="PANTHER" id="PTHR32063:SF0">
    <property type="entry name" value="SWARMING MOTILITY PROTEIN SWRC"/>
    <property type="match status" value="1"/>
</dbReference>
<keyword evidence="3" id="KW-1185">Reference proteome</keyword>
<feature type="transmembrane region" description="Helical" evidence="1">
    <location>
        <begin position="867"/>
        <end position="889"/>
    </location>
</feature>
<dbReference type="STRING" id="1121321.SAMN04488530_10373"/>
<dbReference type="Gene3D" id="3.30.2090.10">
    <property type="entry name" value="Multidrug efflux transporter AcrB TolC docking domain, DN and DC subdomains"/>
    <property type="match status" value="2"/>
</dbReference>
<keyword evidence="1" id="KW-1133">Transmembrane helix</keyword>
<evidence type="ECO:0000313" key="3">
    <source>
        <dbReference type="Proteomes" id="UP000243255"/>
    </source>
</evidence>
<dbReference type="Gene3D" id="1.20.1640.10">
    <property type="entry name" value="Multidrug efflux transporter AcrB transmembrane domain"/>
    <property type="match status" value="2"/>
</dbReference>
<dbReference type="SUPFAM" id="SSF82714">
    <property type="entry name" value="Multidrug efflux transporter AcrB TolC docking domain, DN and DC subdomains"/>
    <property type="match status" value="2"/>
</dbReference>
<dbReference type="Pfam" id="PF00873">
    <property type="entry name" value="ACR_tran"/>
    <property type="match status" value="1"/>
</dbReference>
<keyword evidence="1" id="KW-0812">Transmembrane</keyword>
<dbReference type="GO" id="GO:0042910">
    <property type="term" value="F:xenobiotic transmembrane transporter activity"/>
    <property type="evidence" value="ECO:0007669"/>
    <property type="project" value="TreeGrafter"/>
</dbReference>
<feature type="transmembrane region" description="Helical" evidence="1">
    <location>
        <begin position="461"/>
        <end position="484"/>
    </location>
</feature>
<feature type="transmembrane region" description="Helical" evidence="1">
    <location>
        <begin position="12"/>
        <end position="30"/>
    </location>
</feature>
<gene>
    <name evidence="2" type="ORF">SAMN04488530_10373</name>
</gene>
<evidence type="ECO:0000256" key="1">
    <source>
        <dbReference type="SAM" id="Phobius"/>
    </source>
</evidence>
<feature type="transmembrane region" description="Helical" evidence="1">
    <location>
        <begin position="970"/>
        <end position="996"/>
    </location>
</feature>
<dbReference type="Gene3D" id="3.30.70.1430">
    <property type="entry name" value="Multidrug efflux transporter AcrB pore domain"/>
    <property type="match status" value="2"/>
</dbReference>
<dbReference type="EMBL" id="FQWX01000003">
    <property type="protein sequence ID" value="SHG54967.1"/>
    <property type="molecule type" value="Genomic_DNA"/>
</dbReference>
<feature type="transmembrane region" description="Helical" evidence="1">
    <location>
        <begin position="334"/>
        <end position="351"/>
    </location>
</feature>
<feature type="transmembrane region" description="Helical" evidence="1">
    <location>
        <begin position="384"/>
        <end position="409"/>
    </location>
</feature>
<feature type="transmembrane region" description="Helical" evidence="1">
    <location>
        <begin position="939"/>
        <end position="958"/>
    </location>
</feature>
<keyword evidence="1" id="KW-0472">Membrane</keyword>
<dbReference type="GO" id="GO:0005886">
    <property type="term" value="C:plasma membrane"/>
    <property type="evidence" value="ECO:0007669"/>
    <property type="project" value="TreeGrafter"/>
</dbReference>
<name>A0A1M5KQA1_9FIRM</name>
<dbReference type="OrthoDB" id="9757876at2"/>
<feature type="transmembrane region" description="Helical" evidence="1">
    <location>
        <begin position="429"/>
        <end position="449"/>
    </location>
</feature>
<dbReference type="PRINTS" id="PR00702">
    <property type="entry name" value="ACRIFLAVINRP"/>
</dbReference>
<sequence>MKITAFSIKRPITILMAIITVIMFGFVSFFKLNVDMLPSFNLPMIMVSTSYPGAGPQEVESILSSPFESALLTTSNVKNVNSISSEGSSMIMLEFEDKTDMDFASMEVREKIDMVKGMLPDEVSNPMIMKMNPNMMPIMQIGISMKGKDLSSLSSWANDTLVPSLERVEGVAKVDLNGSRYQEIKVIINPDKLSSFGINPSQLAQLIASENINVPGGTIKEGDFNILVRTSNSFKSIRDIRKIRIPTPTGDVIKLKDVAKIKLGSDKSSGVVKINGEDSLLLSIQKESGSNTTKVSKGVNKALDDLMSTNKNLKVNSVFDQAEFINLSLNAVKTNAIIGAVLSILVLLVFLKDLKTTIIMAISIPISIIATFVSMYFSDMTLNMISLGGLALGIGMLVDNSIVVIENIYRLKKLGLSSYDAAIQGTKEVASAITASTLTSVSVFLPILFVDGIAATIFKEMALTVTYSLVCSLIVAFTLVPLLASRLITDDAFNKENKVIEKIKDKYFFVLKWSLENRKYIALVLVLSLLFGGLSLTQVGFEFFPTADQGIIYVDVTSPKGTNIDVVEKTLTNVSKKIGAIPEVETTASLVSDSESNSSIMLVLKNKKERKKSDSEVSDEIRNKLGNISGCKINVHSASSMMSMSPSSSPITISVSGYEFDTLEKISNDIIKKVKGVDGAVDIKLADEKNAQEIRVNINKEKAAKYGVTSQMVSQAIKQQLQSSKVSSFSVEGKNYDVNIYANEAKSSTLSDLLNINIFTQTNEKIELKKIATLERNEGYHSINRTNQVRTMTINANVKDKSLGKVVSDIEKSIKDYKLPNGYSISFGGEVKQMNESFSNLLLALVLAVALVYMVMAAQFESLLNPFIIMFTVPLAFVGAVLSLFILNIPISMPAMIGFVILTGIIVNNGIVLVDLINRLRLEGKPTNAAILIAGPTRLQPILMTSLTTILGLLPMTLGIGEGAEIQLPLAITVSGGLIFSTILTLVVIPVVYSFLDDTKNKLYSRFGKN</sequence>
<dbReference type="AlphaFoldDB" id="A0A1M5KQA1"/>
<dbReference type="PANTHER" id="PTHR32063">
    <property type="match status" value="1"/>
</dbReference>
<organism evidence="2 3">
    <name type="scientific">Asaccharospora irregularis DSM 2635</name>
    <dbReference type="NCBI Taxonomy" id="1121321"/>
    <lineage>
        <taxon>Bacteria</taxon>
        <taxon>Bacillati</taxon>
        <taxon>Bacillota</taxon>
        <taxon>Clostridia</taxon>
        <taxon>Peptostreptococcales</taxon>
        <taxon>Peptostreptococcaceae</taxon>
        <taxon>Asaccharospora</taxon>
    </lineage>
</organism>
<feature type="transmembrane region" description="Helical" evidence="1">
    <location>
        <begin position="358"/>
        <end position="378"/>
    </location>
</feature>
<feature type="transmembrane region" description="Helical" evidence="1">
    <location>
        <begin position="520"/>
        <end position="541"/>
    </location>
</feature>
<proteinExistence type="predicted"/>
<feature type="transmembrane region" description="Helical" evidence="1">
    <location>
        <begin position="895"/>
        <end position="918"/>
    </location>
</feature>
<feature type="transmembrane region" description="Helical" evidence="1">
    <location>
        <begin position="841"/>
        <end position="860"/>
    </location>
</feature>
<protein>
    <submittedName>
        <fullName evidence="2">Hydrophobic/amphiphilic exporter-1, HAE1 family</fullName>
    </submittedName>
</protein>
<dbReference type="InterPro" id="IPR027463">
    <property type="entry name" value="AcrB_DN_DC_subdom"/>
</dbReference>
<dbReference type="SUPFAM" id="SSF82866">
    <property type="entry name" value="Multidrug efflux transporter AcrB transmembrane domain"/>
    <property type="match status" value="2"/>
</dbReference>